<proteinExistence type="predicted"/>
<dbReference type="AlphaFoldDB" id="U4T255"/>
<comment type="caution">
    <text evidence="1">The sequence shown here is derived from an EMBL/GenBank/DDBJ whole genome shotgun (WGS) entry which is preliminary data.</text>
</comment>
<protein>
    <submittedName>
        <fullName evidence="1">Uncharacterized protein</fullName>
    </submittedName>
</protein>
<sequence>MDKFIKENDFNWLCLATNDDCKGTERPYLEYIHVANGNAYATDGHRMHAAPCKLDDGVYCRYEIARSLDINNIPPVETDVAIPDGFKPQVLMIKQARKAFNPASEVTASDLYVQNGFYGQLMPKDGSSRFQRIYVLEALFGMSTKGETILHVHTKDDGENFMYANDGERSFVVMGMRLDKESDCES</sequence>
<dbReference type="PATRIC" id="fig|1354303.4.peg.2294"/>
<gene>
    <name evidence="1" type="ORF">M917_2328</name>
</gene>
<evidence type="ECO:0000313" key="2">
    <source>
        <dbReference type="Proteomes" id="UP000016761"/>
    </source>
</evidence>
<dbReference type="EMBL" id="AUSW01000034">
    <property type="protein sequence ID" value="ERL54982.1"/>
    <property type="molecule type" value="Genomic_DNA"/>
</dbReference>
<dbReference type="RefSeq" id="WP_021814951.1">
    <property type="nucleotide sequence ID" value="NZ_AUSW01000034.1"/>
</dbReference>
<dbReference type="Proteomes" id="UP000016761">
    <property type="component" value="Unassembled WGS sequence"/>
</dbReference>
<name>U4T255_9GAMM</name>
<dbReference type="STRING" id="1354303.M917_2328"/>
<accession>U4T255</accession>
<reference evidence="1 2" key="1">
    <citation type="journal article" date="2013" name="Genome Announc.">
        <title>Draft Genome Sequence of Psychrobacter aquaticus Strain CMS 56T, Isolated from a Cyanobacterial Mat Sample Collected from Water Bodies in the McMurdo Dry Valley Region of Antarctica.</title>
        <authorList>
            <person name="Reddy G.S."/>
            <person name="Ara S."/>
            <person name="Singh A."/>
            <person name="Kumar Pinnaka A."/>
            <person name="Shivaji S."/>
        </authorList>
    </citation>
    <scope>NUCLEOTIDE SEQUENCE [LARGE SCALE GENOMIC DNA]</scope>
    <source>
        <strain evidence="1 2">CMS 56</strain>
    </source>
</reference>
<evidence type="ECO:0000313" key="1">
    <source>
        <dbReference type="EMBL" id="ERL54982.1"/>
    </source>
</evidence>
<organism evidence="1 2">
    <name type="scientific">Psychrobacter aquaticus CMS 56</name>
    <dbReference type="NCBI Taxonomy" id="1354303"/>
    <lineage>
        <taxon>Bacteria</taxon>
        <taxon>Pseudomonadati</taxon>
        <taxon>Pseudomonadota</taxon>
        <taxon>Gammaproteobacteria</taxon>
        <taxon>Moraxellales</taxon>
        <taxon>Moraxellaceae</taxon>
        <taxon>Psychrobacter</taxon>
    </lineage>
</organism>
<dbReference type="OrthoDB" id="9822322at2"/>
<keyword evidence="2" id="KW-1185">Reference proteome</keyword>